<accession>A0ABT2VSP9</accession>
<sequence length="295" mass="32217">MSQQKPENTYQTLTVSLEEQVAHIRLSRPDSMNSMVPAFWKELPAALREIDADAEARVVVISSTGKHFSAGMDLAVFTGMAGTFEGEQARRAERFRRLVLELQDAFNAIEELRMPVIAAVQGGAIGGAVDLLCACDMRYSTEDAYFSIKETQIGMTADLGTLQRLPRLIPVGLAKELAYTGRDFSADEALRAGFVNQVYADQEALLSGVMEIATVIAQQSPMAVSGCKHMINYALDHSLADSLNHMATWQSGMFQMPDVQTALAARQTGSTPQFDNLHGGGSQLHTMSKTHKEQD</sequence>
<dbReference type="EMBL" id="JAOTJC010000013">
    <property type="protein sequence ID" value="MCU7555953.1"/>
    <property type="molecule type" value="Genomic_DNA"/>
</dbReference>
<dbReference type="Proteomes" id="UP001209257">
    <property type="component" value="Unassembled WGS sequence"/>
</dbReference>
<dbReference type="PANTHER" id="PTHR43149">
    <property type="entry name" value="ENOYL-COA HYDRATASE"/>
    <property type="match status" value="1"/>
</dbReference>
<dbReference type="SUPFAM" id="SSF52096">
    <property type="entry name" value="ClpP/crotonase"/>
    <property type="match status" value="1"/>
</dbReference>
<name>A0ABT2VSP9_9ALTE</name>
<feature type="region of interest" description="Disordered" evidence="2">
    <location>
        <begin position="270"/>
        <end position="295"/>
    </location>
</feature>
<comment type="caution">
    <text evidence="3">The sequence shown here is derived from an EMBL/GenBank/DDBJ whole genome shotgun (WGS) entry which is preliminary data.</text>
</comment>
<dbReference type="Gene3D" id="1.10.12.10">
    <property type="entry name" value="Lyase 2-enoyl-coa Hydratase, Chain A, domain 2"/>
    <property type="match status" value="1"/>
</dbReference>
<dbReference type="Gene3D" id="3.90.226.10">
    <property type="entry name" value="2-enoyl-CoA Hydratase, Chain A, domain 1"/>
    <property type="match status" value="1"/>
</dbReference>
<gene>
    <name evidence="3" type="ORF">OCL06_15290</name>
</gene>
<comment type="similarity">
    <text evidence="1">Belongs to the enoyl-CoA hydratase/isomerase family.</text>
</comment>
<proteinExistence type="inferred from homology"/>
<dbReference type="InterPro" id="IPR029045">
    <property type="entry name" value="ClpP/crotonase-like_dom_sf"/>
</dbReference>
<organism evidence="3 4">
    <name type="scientific">Alteromonas salexigens</name>
    <dbReference type="NCBI Taxonomy" id="2982530"/>
    <lineage>
        <taxon>Bacteria</taxon>
        <taxon>Pseudomonadati</taxon>
        <taxon>Pseudomonadota</taxon>
        <taxon>Gammaproteobacteria</taxon>
        <taxon>Alteromonadales</taxon>
        <taxon>Alteromonadaceae</taxon>
        <taxon>Alteromonas/Salinimonas group</taxon>
        <taxon>Alteromonas</taxon>
    </lineage>
</organism>
<evidence type="ECO:0000313" key="3">
    <source>
        <dbReference type="EMBL" id="MCU7555953.1"/>
    </source>
</evidence>
<dbReference type="InterPro" id="IPR014748">
    <property type="entry name" value="Enoyl-CoA_hydra_C"/>
</dbReference>
<evidence type="ECO:0000313" key="4">
    <source>
        <dbReference type="Proteomes" id="UP001209257"/>
    </source>
</evidence>
<dbReference type="InterPro" id="IPR001753">
    <property type="entry name" value="Enoyl-CoA_hydra/iso"/>
</dbReference>
<dbReference type="RefSeq" id="WP_262996128.1">
    <property type="nucleotide sequence ID" value="NZ_JAOTJC010000013.1"/>
</dbReference>
<dbReference type="InterPro" id="IPR045002">
    <property type="entry name" value="Ech1-like"/>
</dbReference>
<dbReference type="CDD" id="cd06558">
    <property type="entry name" value="crotonase-like"/>
    <property type="match status" value="1"/>
</dbReference>
<dbReference type="Pfam" id="PF00378">
    <property type="entry name" value="ECH_1"/>
    <property type="match status" value="1"/>
</dbReference>
<keyword evidence="4" id="KW-1185">Reference proteome</keyword>
<protein>
    <submittedName>
        <fullName evidence="3">Crotonase/enoyl-CoA hydratase family protein</fullName>
    </submittedName>
</protein>
<dbReference type="NCBIfam" id="NF004794">
    <property type="entry name" value="PRK06142.1"/>
    <property type="match status" value="1"/>
</dbReference>
<evidence type="ECO:0000256" key="2">
    <source>
        <dbReference type="SAM" id="MobiDB-lite"/>
    </source>
</evidence>
<reference evidence="4" key="1">
    <citation type="submission" date="2023-07" db="EMBL/GenBank/DDBJ databases">
        <title>Study on multiphase classification of strain Alteromonas salexigens isolated from the Yellow Sea.</title>
        <authorList>
            <person name="Sun L."/>
        </authorList>
    </citation>
    <scope>NUCLEOTIDE SEQUENCE [LARGE SCALE GENOMIC DNA]</scope>
    <source>
        <strain evidence="4">ASW11-19</strain>
    </source>
</reference>
<evidence type="ECO:0000256" key="1">
    <source>
        <dbReference type="ARBA" id="ARBA00005254"/>
    </source>
</evidence>